<dbReference type="AlphaFoldDB" id="A0A433RQD8"/>
<evidence type="ECO:0000313" key="1">
    <source>
        <dbReference type="EMBL" id="RUS52995.1"/>
    </source>
</evidence>
<dbReference type="Pfam" id="PF17363">
    <property type="entry name" value="DUF5388"/>
    <property type="match status" value="1"/>
</dbReference>
<protein>
    <submittedName>
        <fullName evidence="1">Uncharacterized protein</fullName>
    </submittedName>
</protein>
<gene>
    <name evidence="1" type="ORF">QI30_15665</name>
</gene>
<sequence length="95" mass="11132">MAKKSLLRHDRALPDHLKYNKDEVSEEIKSVKSVQHKAAMLRVDEETKNRISNLVKVCEFKSANELVNDMIDSYMKSLDDEQRQDVEVMNRILNK</sequence>
<name>A0A433RQD8_9BACL</name>
<dbReference type="EMBL" id="JTFC01000041">
    <property type="protein sequence ID" value="RUS52995.1"/>
    <property type="molecule type" value="Genomic_DNA"/>
</dbReference>
<dbReference type="RefSeq" id="WP_126991540.1">
    <property type="nucleotide sequence ID" value="NZ_JTFC01000041.1"/>
</dbReference>
<keyword evidence="2" id="KW-1185">Reference proteome</keyword>
<accession>A0A433RQD8</accession>
<comment type="caution">
    <text evidence="1">The sequence shown here is derived from an EMBL/GenBank/DDBJ whole genome shotgun (WGS) entry which is preliminary data.</text>
</comment>
<proteinExistence type="predicted"/>
<reference evidence="1 2" key="1">
    <citation type="submission" date="2014-11" db="EMBL/GenBank/DDBJ databases">
        <title>Genome sequence and analysis of novel Kurthia sp.</title>
        <authorList>
            <person name="Lawson J.N."/>
            <person name="Gonzalez J.E."/>
            <person name="Rinauldi L."/>
            <person name="Xuan Z."/>
            <person name="Firman A."/>
            <person name="Shaddox L."/>
            <person name="Trudeau A."/>
            <person name="Shah S."/>
            <person name="Reiman D."/>
        </authorList>
    </citation>
    <scope>NUCLEOTIDE SEQUENCE [LARGE SCALE GENOMIC DNA]</scope>
    <source>
        <strain evidence="1 2">3B1D</strain>
    </source>
</reference>
<evidence type="ECO:0000313" key="2">
    <source>
        <dbReference type="Proteomes" id="UP000288623"/>
    </source>
</evidence>
<dbReference type="InterPro" id="IPR035528">
    <property type="entry name" value="DUF5388"/>
</dbReference>
<organism evidence="1 2">
    <name type="scientific">Candidatus Kurthia intestinigallinarum</name>
    <dbReference type="NCBI Taxonomy" id="1562256"/>
    <lineage>
        <taxon>Bacteria</taxon>
        <taxon>Bacillati</taxon>
        <taxon>Bacillota</taxon>
        <taxon>Bacilli</taxon>
        <taxon>Bacillales</taxon>
        <taxon>Caryophanaceae</taxon>
        <taxon>Kurthia</taxon>
    </lineage>
</organism>
<dbReference type="OrthoDB" id="2454955at2"/>
<dbReference type="Proteomes" id="UP000288623">
    <property type="component" value="Unassembled WGS sequence"/>
</dbReference>